<evidence type="ECO:0000259" key="10">
    <source>
        <dbReference type="PROSITE" id="PS51779"/>
    </source>
</evidence>
<keyword evidence="7" id="KW-0131">Cell cycle</keyword>
<proteinExistence type="predicted"/>
<accession>A0A6J6SCZ0</accession>
<evidence type="ECO:0000256" key="5">
    <source>
        <dbReference type="ARBA" id="ARBA00022989"/>
    </source>
</evidence>
<dbReference type="InterPro" id="IPR005548">
    <property type="entry name" value="Cell_div_FtsQ/DivIB_C"/>
</dbReference>
<dbReference type="EMBL" id="CAFBMT010000021">
    <property type="protein sequence ID" value="CAB4950355.1"/>
    <property type="molecule type" value="Genomic_DNA"/>
</dbReference>
<evidence type="ECO:0000256" key="2">
    <source>
        <dbReference type="ARBA" id="ARBA00022475"/>
    </source>
</evidence>
<dbReference type="GO" id="GO:0005886">
    <property type="term" value="C:plasma membrane"/>
    <property type="evidence" value="ECO:0007669"/>
    <property type="project" value="TreeGrafter"/>
</dbReference>
<keyword evidence="3" id="KW-0132">Cell division</keyword>
<feature type="compositionally biased region" description="Acidic residues" evidence="8">
    <location>
        <begin position="45"/>
        <end position="82"/>
    </location>
</feature>
<reference evidence="12" key="1">
    <citation type="submission" date="2020-05" db="EMBL/GenBank/DDBJ databases">
        <authorList>
            <person name="Chiriac C."/>
            <person name="Salcher M."/>
            <person name="Ghai R."/>
            <person name="Kavagutti S V."/>
        </authorList>
    </citation>
    <scope>NUCLEOTIDE SEQUENCE</scope>
</reference>
<dbReference type="InterPro" id="IPR013685">
    <property type="entry name" value="POTRA_FtsQ_type"/>
</dbReference>
<comment type="subcellular location">
    <subcellularLocation>
        <location evidence="1">Membrane</location>
    </subcellularLocation>
</comment>
<dbReference type="Pfam" id="PF08478">
    <property type="entry name" value="POTRA_1"/>
    <property type="match status" value="1"/>
</dbReference>
<evidence type="ECO:0000313" key="13">
    <source>
        <dbReference type="EMBL" id="CAB4820526.1"/>
    </source>
</evidence>
<evidence type="ECO:0000313" key="16">
    <source>
        <dbReference type="EMBL" id="CAB4973041.1"/>
    </source>
</evidence>
<evidence type="ECO:0000313" key="12">
    <source>
        <dbReference type="EMBL" id="CAB4732830.1"/>
    </source>
</evidence>
<evidence type="ECO:0000313" key="11">
    <source>
        <dbReference type="EMBL" id="CAB4364301.1"/>
    </source>
</evidence>
<feature type="domain" description="POTRA" evidence="10">
    <location>
        <begin position="197"/>
        <end position="265"/>
    </location>
</feature>
<dbReference type="InterPro" id="IPR034746">
    <property type="entry name" value="POTRA"/>
</dbReference>
<dbReference type="EMBL" id="CAFAAV010000094">
    <property type="protein sequence ID" value="CAB4820526.1"/>
    <property type="molecule type" value="Genomic_DNA"/>
</dbReference>
<dbReference type="Pfam" id="PF03799">
    <property type="entry name" value="FtsQ_DivIB_C"/>
    <property type="match status" value="1"/>
</dbReference>
<dbReference type="EMBL" id="CAEZYF010000015">
    <property type="protein sequence ID" value="CAB4732830.1"/>
    <property type="molecule type" value="Genomic_DNA"/>
</dbReference>
<evidence type="ECO:0000313" key="15">
    <source>
        <dbReference type="EMBL" id="CAB4950355.1"/>
    </source>
</evidence>
<dbReference type="PANTHER" id="PTHR37820:SF1">
    <property type="entry name" value="CELL DIVISION PROTEIN FTSQ"/>
    <property type="match status" value="1"/>
</dbReference>
<dbReference type="EMBL" id="CAFBOL010000004">
    <property type="protein sequence ID" value="CAB4973041.1"/>
    <property type="molecule type" value="Genomic_DNA"/>
</dbReference>
<organism evidence="12">
    <name type="scientific">freshwater metagenome</name>
    <dbReference type="NCBI Taxonomy" id="449393"/>
    <lineage>
        <taxon>unclassified sequences</taxon>
        <taxon>metagenomes</taxon>
        <taxon>ecological metagenomes</taxon>
    </lineage>
</organism>
<gene>
    <name evidence="12" type="ORF">UFOPK2656_02252</name>
    <name evidence="13" type="ORF">UFOPK3099_01359</name>
    <name evidence="14" type="ORF">UFOPK3267_02862</name>
    <name evidence="15" type="ORF">UFOPK3651_02803</name>
    <name evidence="16" type="ORF">UFOPK3931_00288</name>
    <name evidence="11" type="ORF">UFOPK4189_02064</name>
</gene>
<sequence>MKEPDLPGTDHVPDHVLDELQTAFSDPTPNYDFDDPALDRMLGIDDADEADDDTGDDTGDVDFDDDADDDDADDVEAVEADEVPSAAPERRTIVIADDELPDLVYLDEEKERGFHERRDAAAEDSTRSTIVIDDLDDYGVIEPAPTRTAGGIDPRMRARRNAVSREQGRRRVLLLGIAGGVVLAIILVVAVFASSVFDVRTVYVQGAVYTDQELLDKVVNDLKGHAVLLADTHKAEQDLEAIPWVEQATVRTDFPHSVYIDIRERRPIVTFQGHDGQFRVIDIQGRVLDVIAGQPTAYLLVTGQNPDTPRGDFAPAPYAAAAQMVVGLPAEIRSITTSVGVDTATGGLTMLLNETVNVRLGDLRNLDEKLARLLGQIRQGLKKVCELDVSTEEVGAVPCTS</sequence>
<keyword evidence="6 9" id="KW-0472">Membrane</keyword>
<evidence type="ECO:0000256" key="4">
    <source>
        <dbReference type="ARBA" id="ARBA00022692"/>
    </source>
</evidence>
<dbReference type="GO" id="GO:0051301">
    <property type="term" value="P:cell division"/>
    <property type="evidence" value="ECO:0007669"/>
    <property type="project" value="UniProtKB-KW"/>
</dbReference>
<evidence type="ECO:0000313" key="14">
    <source>
        <dbReference type="EMBL" id="CAB4853334.1"/>
    </source>
</evidence>
<keyword evidence="2" id="KW-1003">Cell membrane</keyword>
<feature type="transmembrane region" description="Helical" evidence="9">
    <location>
        <begin position="172"/>
        <end position="193"/>
    </location>
</feature>
<dbReference type="Gene3D" id="3.10.20.310">
    <property type="entry name" value="membrane protein fhac"/>
    <property type="match status" value="1"/>
</dbReference>
<keyword evidence="4 9" id="KW-0812">Transmembrane</keyword>
<evidence type="ECO:0000256" key="9">
    <source>
        <dbReference type="SAM" id="Phobius"/>
    </source>
</evidence>
<evidence type="ECO:0000256" key="8">
    <source>
        <dbReference type="SAM" id="MobiDB-lite"/>
    </source>
</evidence>
<feature type="region of interest" description="Disordered" evidence="8">
    <location>
        <begin position="1"/>
        <end position="85"/>
    </location>
</feature>
<dbReference type="EMBL" id="CAFBIY010000237">
    <property type="protein sequence ID" value="CAB4853334.1"/>
    <property type="molecule type" value="Genomic_DNA"/>
</dbReference>
<evidence type="ECO:0000256" key="6">
    <source>
        <dbReference type="ARBA" id="ARBA00023136"/>
    </source>
</evidence>
<dbReference type="EMBL" id="CAESGF010000012">
    <property type="protein sequence ID" value="CAB4364301.1"/>
    <property type="molecule type" value="Genomic_DNA"/>
</dbReference>
<evidence type="ECO:0000256" key="1">
    <source>
        <dbReference type="ARBA" id="ARBA00004370"/>
    </source>
</evidence>
<evidence type="ECO:0000256" key="3">
    <source>
        <dbReference type="ARBA" id="ARBA00022618"/>
    </source>
</evidence>
<protein>
    <submittedName>
        <fullName evidence="12">Unannotated protein</fullName>
    </submittedName>
</protein>
<dbReference type="AlphaFoldDB" id="A0A6J6SCZ0"/>
<evidence type="ECO:0000256" key="7">
    <source>
        <dbReference type="ARBA" id="ARBA00023306"/>
    </source>
</evidence>
<keyword evidence="5 9" id="KW-1133">Transmembrane helix</keyword>
<dbReference type="InterPro" id="IPR050487">
    <property type="entry name" value="FtsQ_DivIB"/>
</dbReference>
<dbReference type="PANTHER" id="PTHR37820">
    <property type="entry name" value="CELL DIVISION PROTEIN DIVIB"/>
    <property type="match status" value="1"/>
</dbReference>
<dbReference type="PROSITE" id="PS51779">
    <property type="entry name" value="POTRA"/>
    <property type="match status" value="1"/>
</dbReference>
<name>A0A6J6SCZ0_9ZZZZ</name>